<keyword evidence="8" id="KW-1185">Reference proteome</keyword>
<organism evidence="7 8">
    <name type="scientific">Candidatus Enterococcus testudinis</name>
    <dbReference type="NCBI Taxonomy" id="1834191"/>
    <lineage>
        <taxon>Bacteria</taxon>
        <taxon>Bacillati</taxon>
        <taxon>Bacillota</taxon>
        <taxon>Bacilli</taxon>
        <taxon>Lactobacillales</taxon>
        <taxon>Enterococcaceae</taxon>
        <taxon>Enterococcus</taxon>
    </lineage>
</organism>
<dbReference type="Gene3D" id="3.60.60.10">
    <property type="entry name" value="Penicillin V Acylase, Chain A"/>
    <property type="match status" value="1"/>
</dbReference>
<dbReference type="GO" id="GO:0070004">
    <property type="term" value="F:cysteine-type exopeptidase activity"/>
    <property type="evidence" value="ECO:0007669"/>
    <property type="project" value="InterPro"/>
</dbReference>
<evidence type="ECO:0000256" key="4">
    <source>
        <dbReference type="ARBA" id="ARBA00022801"/>
    </source>
</evidence>
<accession>A0A242A763</accession>
<dbReference type="InterPro" id="IPR047804">
    <property type="entry name" value="C69_dipept_A-like"/>
</dbReference>
<dbReference type="NCBIfam" id="NF033678">
    <property type="entry name" value="C69_fam_dipept"/>
    <property type="match status" value="1"/>
</dbReference>
<evidence type="ECO:0000313" key="7">
    <source>
        <dbReference type="EMBL" id="OTN76571.1"/>
    </source>
</evidence>
<dbReference type="EC" id="3.4.-.-" evidence="6"/>
<dbReference type="GO" id="GO:0006508">
    <property type="term" value="P:proteolysis"/>
    <property type="evidence" value="ECO:0007669"/>
    <property type="project" value="UniProtKB-KW"/>
</dbReference>
<dbReference type="AlphaFoldDB" id="A0A242A763"/>
<sequence length="466" mass="52119">MDRKTASCTTILVGKHATNDGSTMIARNEDSGSGSEPQKFVVIEPKEQGRTFFAVLSDCTVQLPENAMRYTATPEADPSQGVWAASGINAANVAMTATETITTNSRVLAIDPLVPEGIGEADFVSIVLPYIHSAREGVLRLGQLLEEYGTYESNGIAFSDQDEVWYMETIGGHHWVATRIPDDAYVVAPNRLNIDAFDFDADTVLYAKDLPAMIDTHHLNPDFEGVNLRHIFGSATEKDTRYNNPRAWYIQKHFSGTDADPINQELPFLCYPKQKLTIEDVKWALSSHFQNTPFDPYGTGTATEKKQFRSIALNRNQQVHILQIRNNVAPEIAGIHWLAFGPNTFNGVVPFYTHITDTPAAYRDTTNVYDPANHYWLSRTLALIGDSDYDRYSDLAARFELDTMAYCRRIQLQTDQAWNGQDQALLLLEEANETMATYYMEQATALLGKMVESGSQKMALRFNLAD</sequence>
<dbReference type="InterPro" id="IPR005322">
    <property type="entry name" value="Peptidase_C69"/>
</dbReference>
<dbReference type="GO" id="GO:0016805">
    <property type="term" value="F:dipeptidase activity"/>
    <property type="evidence" value="ECO:0007669"/>
    <property type="project" value="UniProtKB-KW"/>
</dbReference>
<comment type="similarity">
    <text evidence="2 6">Belongs to the peptidase C69 family.</text>
</comment>
<dbReference type="EMBL" id="NGKU01000001">
    <property type="protein sequence ID" value="OTN76571.1"/>
    <property type="molecule type" value="Genomic_DNA"/>
</dbReference>
<evidence type="ECO:0000256" key="3">
    <source>
        <dbReference type="ARBA" id="ARBA00022670"/>
    </source>
</evidence>
<comment type="caution">
    <text evidence="7">The sequence shown here is derived from an EMBL/GenBank/DDBJ whole genome shotgun (WGS) entry which is preliminary data.</text>
</comment>
<proteinExistence type="inferred from homology"/>
<protein>
    <recommendedName>
        <fullName evidence="6">Dipeptidase</fullName>
        <ecNumber evidence="6">3.4.-.-</ecNumber>
    </recommendedName>
</protein>
<name>A0A242A763_9ENTE</name>
<keyword evidence="4 6" id="KW-0378">Hydrolase</keyword>
<evidence type="ECO:0000256" key="5">
    <source>
        <dbReference type="ARBA" id="ARBA00022997"/>
    </source>
</evidence>
<dbReference type="PANTHER" id="PTHR12994">
    <property type="entry name" value="SECERNIN"/>
    <property type="match status" value="1"/>
</dbReference>
<evidence type="ECO:0000256" key="1">
    <source>
        <dbReference type="ARBA" id="ARBA00001670"/>
    </source>
</evidence>
<dbReference type="Pfam" id="PF03577">
    <property type="entry name" value="Peptidase_C69"/>
    <property type="match status" value="1"/>
</dbReference>
<evidence type="ECO:0000256" key="6">
    <source>
        <dbReference type="RuleBase" id="RU364089"/>
    </source>
</evidence>
<reference evidence="7 8" key="1">
    <citation type="submission" date="2017-05" db="EMBL/GenBank/DDBJ databases">
        <title>The Genome Sequence of Enterococcus sp. 8G7_MSG3316.</title>
        <authorList>
            <consortium name="The Broad Institute Genomics Platform"/>
            <consortium name="The Broad Institute Genomic Center for Infectious Diseases"/>
            <person name="Earl A."/>
            <person name="Manson A."/>
            <person name="Schwartman J."/>
            <person name="Gilmore M."/>
            <person name="Abouelleil A."/>
            <person name="Cao P."/>
            <person name="Chapman S."/>
            <person name="Cusick C."/>
            <person name="Shea T."/>
            <person name="Young S."/>
            <person name="Neafsey D."/>
            <person name="Nusbaum C."/>
            <person name="Birren B."/>
        </authorList>
    </citation>
    <scope>NUCLEOTIDE SEQUENCE [LARGE SCALE GENOMIC DNA]</scope>
    <source>
        <strain evidence="7 8">8G7_MSG3316</strain>
    </source>
</reference>
<keyword evidence="5 6" id="KW-0224">Dipeptidase</keyword>
<comment type="catalytic activity">
    <reaction evidence="1">
        <text>an L-aminoacyl-L-amino acid + H2O = 2 an L-alpha-amino acid</text>
        <dbReference type="Rhea" id="RHEA:48940"/>
        <dbReference type="ChEBI" id="CHEBI:15377"/>
        <dbReference type="ChEBI" id="CHEBI:59869"/>
        <dbReference type="ChEBI" id="CHEBI:77460"/>
        <dbReference type="EC" id="3.4.13.19"/>
    </reaction>
</comment>
<evidence type="ECO:0000313" key="8">
    <source>
        <dbReference type="Proteomes" id="UP000195043"/>
    </source>
</evidence>
<evidence type="ECO:0000256" key="2">
    <source>
        <dbReference type="ARBA" id="ARBA00007225"/>
    </source>
</evidence>
<dbReference type="STRING" id="1834191.A5886_001648"/>
<dbReference type="OrthoDB" id="9764088at2"/>
<dbReference type="RefSeq" id="WP_086274512.1">
    <property type="nucleotide sequence ID" value="NZ_NGKU01000001.1"/>
</dbReference>
<dbReference type="PANTHER" id="PTHR12994:SF17">
    <property type="entry name" value="LD30995P"/>
    <property type="match status" value="1"/>
</dbReference>
<dbReference type="Proteomes" id="UP000195043">
    <property type="component" value="Unassembled WGS sequence"/>
</dbReference>
<gene>
    <name evidence="7" type="ORF">A5886_001648</name>
</gene>
<keyword evidence="3 6" id="KW-0645">Protease</keyword>